<organism evidence="2 3">
    <name type="scientific">Hericium alpestre</name>
    <dbReference type="NCBI Taxonomy" id="135208"/>
    <lineage>
        <taxon>Eukaryota</taxon>
        <taxon>Fungi</taxon>
        <taxon>Dikarya</taxon>
        <taxon>Basidiomycota</taxon>
        <taxon>Agaricomycotina</taxon>
        <taxon>Agaricomycetes</taxon>
        <taxon>Russulales</taxon>
        <taxon>Hericiaceae</taxon>
        <taxon>Hericium</taxon>
    </lineage>
</organism>
<name>A0A4Y9ZGA4_9AGAM</name>
<dbReference type="AlphaFoldDB" id="A0A4Y9ZGA4"/>
<proteinExistence type="predicted"/>
<keyword evidence="3" id="KW-1185">Reference proteome</keyword>
<evidence type="ECO:0000256" key="1">
    <source>
        <dbReference type="SAM" id="MobiDB-lite"/>
    </source>
</evidence>
<sequence length="53" mass="5264">MARLSRSVSPSRAPPSVVLVAGPVMLLLPIPALRSAGTDAPGPGDRPVAPAPP</sequence>
<protein>
    <submittedName>
        <fullName evidence="2">Uncharacterized protein</fullName>
    </submittedName>
</protein>
<dbReference type="Proteomes" id="UP000298061">
    <property type="component" value="Unassembled WGS sequence"/>
</dbReference>
<accession>A0A4Y9ZGA4</accession>
<dbReference type="EMBL" id="SFCI01003177">
    <property type="protein sequence ID" value="TFY73200.1"/>
    <property type="molecule type" value="Genomic_DNA"/>
</dbReference>
<gene>
    <name evidence="2" type="ORF">EWM64_g10812</name>
</gene>
<evidence type="ECO:0000313" key="3">
    <source>
        <dbReference type="Proteomes" id="UP000298061"/>
    </source>
</evidence>
<evidence type="ECO:0000313" key="2">
    <source>
        <dbReference type="EMBL" id="TFY73200.1"/>
    </source>
</evidence>
<reference evidence="2 3" key="1">
    <citation type="submission" date="2019-02" db="EMBL/GenBank/DDBJ databases">
        <title>Genome sequencing of the rare red list fungi Hericium alpestre (H. flagellum).</title>
        <authorList>
            <person name="Buettner E."/>
            <person name="Kellner H."/>
        </authorList>
    </citation>
    <scope>NUCLEOTIDE SEQUENCE [LARGE SCALE GENOMIC DNA]</scope>
    <source>
        <strain evidence="2 3">DSM 108284</strain>
    </source>
</reference>
<comment type="caution">
    <text evidence="2">The sequence shown here is derived from an EMBL/GenBank/DDBJ whole genome shotgun (WGS) entry which is preliminary data.</text>
</comment>
<feature type="region of interest" description="Disordered" evidence="1">
    <location>
        <begin position="34"/>
        <end position="53"/>
    </location>
</feature>